<evidence type="ECO:0000313" key="2">
    <source>
        <dbReference type="Proteomes" id="UP001142325"/>
    </source>
</evidence>
<dbReference type="AlphaFoldDB" id="A0A9W6HST0"/>
<dbReference type="Proteomes" id="UP001142325">
    <property type="component" value="Unassembled WGS sequence"/>
</dbReference>
<gene>
    <name evidence="1" type="ORF">GCM10017596_10950</name>
</gene>
<dbReference type="EMBL" id="BSET01000001">
    <property type="protein sequence ID" value="GLK01380.1"/>
    <property type="molecule type" value="Genomic_DNA"/>
</dbReference>
<reference evidence="1" key="1">
    <citation type="journal article" date="2014" name="Int. J. Syst. Evol. Microbiol.">
        <title>Complete genome sequence of Corynebacterium casei LMG S-19264T (=DSM 44701T), isolated from a smear-ripened cheese.</title>
        <authorList>
            <consortium name="US DOE Joint Genome Institute (JGI-PGF)"/>
            <person name="Walter F."/>
            <person name="Albersmeier A."/>
            <person name="Kalinowski J."/>
            <person name="Ruckert C."/>
        </authorList>
    </citation>
    <scope>NUCLEOTIDE SEQUENCE</scope>
    <source>
        <strain evidence="1">VKM Ac-1958</strain>
    </source>
</reference>
<protein>
    <submittedName>
        <fullName evidence="1">Uncharacterized protein</fullName>
    </submittedName>
</protein>
<accession>A0A9W6HST0</accession>
<keyword evidence="2" id="KW-1185">Reference proteome</keyword>
<comment type="caution">
    <text evidence="1">The sequence shown here is derived from an EMBL/GenBank/DDBJ whole genome shotgun (WGS) entry which is preliminary data.</text>
</comment>
<proteinExistence type="predicted"/>
<name>A0A9W6HST0_9MICO</name>
<reference evidence="1" key="2">
    <citation type="submission" date="2023-01" db="EMBL/GenBank/DDBJ databases">
        <authorList>
            <person name="Sun Q."/>
            <person name="Evtushenko L."/>
        </authorList>
    </citation>
    <scope>NUCLEOTIDE SEQUENCE</scope>
    <source>
        <strain evidence="1">VKM Ac-1958</strain>
    </source>
</reference>
<organism evidence="1 2">
    <name type="scientific">Microbacterium keratanolyticum</name>
    <dbReference type="NCBI Taxonomy" id="67574"/>
    <lineage>
        <taxon>Bacteria</taxon>
        <taxon>Bacillati</taxon>
        <taxon>Actinomycetota</taxon>
        <taxon>Actinomycetes</taxon>
        <taxon>Micrococcales</taxon>
        <taxon>Microbacteriaceae</taxon>
        <taxon>Microbacterium</taxon>
    </lineage>
</organism>
<sequence>MRVRDGAQRALAFQGREGDMAVDGRTLTKAEAREAALNALDKAWALIPAERPDDLPGKTNSEGVYIPDHHHFETTVWGVRVGYLGTAHRPSEAERR</sequence>
<evidence type="ECO:0000313" key="1">
    <source>
        <dbReference type="EMBL" id="GLK01380.1"/>
    </source>
</evidence>